<keyword evidence="2 3" id="KW-0378">Hydrolase</keyword>
<dbReference type="InterPro" id="IPR033120">
    <property type="entry name" value="HOTDOG_ACOT"/>
</dbReference>
<dbReference type="CDD" id="cd03442">
    <property type="entry name" value="BFIT_BACH"/>
    <property type="match status" value="1"/>
</dbReference>
<dbReference type="OrthoDB" id="9791628at2"/>
<evidence type="ECO:0000256" key="2">
    <source>
        <dbReference type="ARBA" id="ARBA00022801"/>
    </source>
</evidence>
<organism evidence="5 6">
    <name type="scientific">Fluviicola chungangensis</name>
    <dbReference type="NCBI Taxonomy" id="2597671"/>
    <lineage>
        <taxon>Bacteria</taxon>
        <taxon>Pseudomonadati</taxon>
        <taxon>Bacteroidota</taxon>
        <taxon>Flavobacteriia</taxon>
        <taxon>Flavobacteriales</taxon>
        <taxon>Crocinitomicaceae</taxon>
        <taxon>Fluviicola</taxon>
    </lineage>
</organism>
<dbReference type="PANTHER" id="PTHR11049:SF24">
    <property type="entry name" value="CYTOSOLIC ACYL COENZYME A THIOESTER HYDROLASE"/>
    <property type="match status" value="1"/>
</dbReference>
<dbReference type="RefSeq" id="WP_144333469.1">
    <property type="nucleotide sequence ID" value="NZ_VLPL01000005.1"/>
</dbReference>
<dbReference type="InterPro" id="IPR029069">
    <property type="entry name" value="HotDog_dom_sf"/>
</dbReference>
<gene>
    <name evidence="5" type="ORF">FO442_12175</name>
</gene>
<dbReference type="Gene3D" id="3.10.129.10">
    <property type="entry name" value="Hotdog Thioesterase"/>
    <property type="match status" value="1"/>
</dbReference>
<keyword evidence="6" id="KW-1185">Reference proteome</keyword>
<dbReference type="Pfam" id="PF03061">
    <property type="entry name" value="4HBT"/>
    <property type="match status" value="1"/>
</dbReference>
<dbReference type="AlphaFoldDB" id="A0A556MRE8"/>
<accession>A0A556MRE8</accession>
<dbReference type="GO" id="GO:0006637">
    <property type="term" value="P:acyl-CoA metabolic process"/>
    <property type="evidence" value="ECO:0007669"/>
    <property type="project" value="TreeGrafter"/>
</dbReference>
<dbReference type="GO" id="GO:0005829">
    <property type="term" value="C:cytosol"/>
    <property type="evidence" value="ECO:0007669"/>
    <property type="project" value="TreeGrafter"/>
</dbReference>
<dbReference type="PANTHER" id="PTHR11049">
    <property type="entry name" value="ACYL COENZYME A THIOESTER HYDROLASE"/>
    <property type="match status" value="1"/>
</dbReference>
<reference evidence="5 6" key="1">
    <citation type="submission" date="2019-07" db="EMBL/GenBank/DDBJ databases">
        <authorList>
            <person name="Huq M.A."/>
        </authorList>
    </citation>
    <scope>NUCLEOTIDE SEQUENCE [LARGE SCALE GENOMIC DNA]</scope>
    <source>
        <strain evidence="5 6">MAH-3</strain>
    </source>
</reference>
<dbReference type="PROSITE" id="PS51770">
    <property type="entry name" value="HOTDOG_ACOT"/>
    <property type="match status" value="1"/>
</dbReference>
<comment type="caution">
    <text evidence="5">The sequence shown here is derived from an EMBL/GenBank/DDBJ whole genome shotgun (WGS) entry which is preliminary data.</text>
</comment>
<evidence type="ECO:0000313" key="6">
    <source>
        <dbReference type="Proteomes" id="UP000316008"/>
    </source>
</evidence>
<evidence type="ECO:0000259" key="4">
    <source>
        <dbReference type="PROSITE" id="PS51770"/>
    </source>
</evidence>
<dbReference type="InterPro" id="IPR006683">
    <property type="entry name" value="Thioestr_dom"/>
</dbReference>
<sequence>MEMELITTYICKDFDIGIHNNMFGGKLMSLIDDAAGSFASQICDSPNMVTIKVDELVFKKAVKSGAILKVYGKVLRFGNSSIELYMEIRKHNVYTGNQDLVTHTNMTFVRIDEEGKSLPIADYVKKRHALRMEKYGKALLLPTEEGFSAE</sequence>
<evidence type="ECO:0000256" key="1">
    <source>
        <dbReference type="ARBA" id="ARBA00010458"/>
    </source>
</evidence>
<dbReference type="EMBL" id="VLPL01000005">
    <property type="protein sequence ID" value="TSJ42516.1"/>
    <property type="molecule type" value="Genomic_DNA"/>
</dbReference>
<name>A0A556MRE8_9FLAO</name>
<comment type="similarity">
    <text evidence="1">Belongs to the acyl coenzyme A hydrolase family.</text>
</comment>
<dbReference type="GO" id="GO:0052816">
    <property type="term" value="F:long-chain fatty acyl-CoA hydrolase activity"/>
    <property type="evidence" value="ECO:0007669"/>
    <property type="project" value="TreeGrafter"/>
</dbReference>
<proteinExistence type="inferred from homology"/>
<protein>
    <submittedName>
        <fullName evidence="5">Acyl-CoA thioesterase</fullName>
    </submittedName>
</protein>
<evidence type="ECO:0000313" key="5">
    <source>
        <dbReference type="EMBL" id="TSJ42516.1"/>
    </source>
</evidence>
<dbReference type="SUPFAM" id="SSF54637">
    <property type="entry name" value="Thioesterase/thiol ester dehydrase-isomerase"/>
    <property type="match status" value="1"/>
</dbReference>
<evidence type="ECO:0000256" key="3">
    <source>
        <dbReference type="PROSITE-ProRule" id="PRU01106"/>
    </source>
</evidence>
<dbReference type="Proteomes" id="UP000316008">
    <property type="component" value="Unassembled WGS sequence"/>
</dbReference>
<dbReference type="InterPro" id="IPR040170">
    <property type="entry name" value="Cytosol_ACT"/>
</dbReference>
<feature type="domain" description="HotDog ACOT-type" evidence="4">
    <location>
        <begin position="1"/>
        <end position="114"/>
    </location>
</feature>
<dbReference type="GO" id="GO:0009062">
    <property type="term" value="P:fatty acid catabolic process"/>
    <property type="evidence" value="ECO:0007669"/>
    <property type="project" value="TreeGrafter"/>
</dbReference>